<dbReference type="AlphaFoldDB" id="A0A4V0YF01"/>
<protein>
    <submittedName>
        <fullName evidence="1">Uncharacterized protein</fullName>
    </submittedName>
</protein>
<dbReference type="RefSeq" id="WP_129439088.1">
    <property type="nucleotide sequence ID" value="NZ_CP035492.1"/>
</dbReference>
<sequence>MPTKRCVFCDRIVPVKTRGEYDEYWGCICAPEGSYSLLRDDYDWYNGRDYGDKRTVFPIISAYIRELTDIGQPVQLASDDWDRIVNSGRCPQTVEDKGDKLLHYLYRQTNGQAAPVVMHKLAESYNITYSMNLQELIYIVEQLKEGGLLERAGSTFTLTDKGKLRAEATINGKRLKPCTVLLPDELEQEWASEVLPKVHQCGYAPQVMDMASAEGDSELHLSSSKLVIAELTGNLPSVYWTAGYAEGLHIPVIWTVHRSAAGSASNGISHIRPIVWEDASQLGALLQQRILAS</sequence>
<organism evidence="1 2">
    <name type="scientific">Paenibacillus protaetiae</name>
    <dbReference type="NCBI Taxonomy" id="2509456"/>
    <lineage>
        <taxon>Bacteria</taxon>
        <taxon>Bacillati</taxon>
        <taxon>Bacillota</taxon>
        <taxon>Bacilli</taxon>
        <taxon>Bacillales</taxon>
        <taxon>Paenibacillaceae</taxon>
        <taxon>Paenibacillus</taxon>
    </lineage>
</organism>
<gene>
    <name evidence="1" type="ORF">ET464_05905</name>
</gene>
<reference evidence="1 2" key="1">
    <citation type="submission" date="2019-01" db="EMBL/GenBank/DDBJ databases">
        <title>Genome sequencing of strain FW100M-2.</title>
        <authorList>
            <person name="Heo J."/>
            <person name="Kim S.-J."/>
            <person name="Kim J.-S."/>
            <person name="Hong S.-B."/>
            <person name="Kwon S.-W."/>
        </authorList>
    </citation>
    <scope>NUCLEOTIDE SEQUENCE [LARGE SCALE GENOMIC DNA]</scope>
    <source>
        <strain evidence="1 2">FW100M-2</strain>
    </source>
</reference>
<keyword evidence="2" id="KW-1185">Reference proteome</keyword>
<dbReference type="EMBL" id="CP035492">
    <property type="protein sequence ID" value="QAY65991.1"/>
    <property type="molecule type" value="Genomic_DNA"/>
</dbReference>
<dbReference type="Proteomes" id="UP000293568">
    <property type="component" value="Chromosome"/>
</dbReference>
<evidence type="ECO:0000313" key="2">
    <source>
        <dbReference type="Proteomes" id="UP000293568"/>
    </source>
</evidence>
<dbReference type="OrthoDB" id="284716at2"/>
<name>A0A4V0YF01_9BACL</name>
<proteinExistence type="predicted"/>
<dbReference type="KEGG" id="pprt:ET464_05905"/>
<accession>A0A4V0YF01</accession>
<evidence type="ECO:0000313" key="1">
    <source>
        <dbReference type="EMBL" id="QAY65991.1"/>
    </source>
</evidence>